<dbReference type="InterPro" id="IPR052894">
    <property type="entry name" value="AsmA-related"/>
</dbReference>
<dbReference type="GO" id="GO:0090313">
    <property type="term" value="P:regulation of protein targeting to membrane"/>
    <property type="evidence" value="ECO:0007669"/>
    <property type="project" value="TreeGrafter"/>
</dbReference>
<keyword evidence="1" id="KW-0175">Coiled coil</keyword>
<dbReference type="PANTHER" id="PTHR30441">
    <property type="entry name" value="DUF748 DOMAIN-CONTAINING PROTEIN"/>
    <property type="match status" value="1"/>
</dbReference>
<proteinExistence type="predicted"/>
<reference evidence="4 5" key="1">
    <citation type="submission" date="2019-07" db="EMBL/GenBank/DDBJ databases">
        <title>The pathways for chlorine oxyanion respiration interact through the shared metabolite chlorate.</title>
        <authorList>
            <person name="Barnum T.P."/>
            <person name="Cheng Y."/>
            <person name="Hill K.A."/>
            <person name="Lucas L.N."/>
            <person name="Carlson H.K."/>
            <person name="Coates J.D."/>
        </authorList>
    </citation>
    <scope>NUCLEOTIDE SEQUENCE [LARGE SCALE GENOMIC DNA]</scope>
    <source>
        <strain evidence="4">BK-3</strain>
    </source>
</reference>
<dbReference type="GO" id="GO:0005886">
    <property type="term" value="C:plasma membrane"/>
    <property type="evidence" value="ECO:0007669"/>
    <property type="project" value="TreeGrafter"/>
</dbReference>
<feature type="coiled-coil region" evidence="1">
    <location>
        <begin position="668"/>
        <end position="699"/>
    </location>
</feature>
<name>A0A558DG26_9GAMM</name>
<dbReference type="Pfam" id="PF05170">
    <property type="entry name" value="AsmA"/>
    <property type="match status" value="1"/>
</dbReference>
<dbReference type="AlphaFoldDB" id="A0A558DG26"/>
<evidence type="ECO:0000259" key="3">
    <source>
        <dbReference type="Pfam" id="PF05170"/>
    </source>
</evidence>
<dbReference type="EMBL" id="VMRY01000003">
    <property type="protein sequence ID" value="TVT59979.1"/>
    <property type="molecule type" value="Genomic_DNA"/>
</dbReference>
<dbReference type="PANTHER" id="PTHR30441:SF4">
    <property type="entry name" value="PROTEIN ASMA"/>
    <property type="match status" value="1"/>
</dbReference>
<feature type="domain" description="AsmA" evidence="3">
    <location>
        <begin position="1"/>
        <end position="592"/>
    </location>
</feature>
<comment type="caution">
    <text evidence="4">The sequence shown here is derived from an EMBL/GenBank/DDBJ whole genome shotgun (WGS) entry which is preliminary data.</text>
</comment>
<evidence type="ECO:0000256" key="2">
    <source>
        <dbReference type="SAM" id="Phobius"/>
    </source>
</evidence>
<evidence type="ECO:0000313" key="5">
    <source>
        <dbReference type="Proteomes" id="UP000317355"/>
    </source>
</evidence>
<sequence>MGKLFKILGSLLAVVVVLVVAAIIILPMVIDPNDYKGEIISQVKEQTGRDLTIDGDLKLSVFPWLGVDIGGLSLSNAKGFGDKPFAVVNSAAVRVKLMPLLSKQLEVDTIGLDGLVLNLAKAKNGTTNWDDLANGGEKAAEGESKPKGGPGLEGFVIGGVDINNANISWDDASTGQSYSIDQFFLKTGAISQGSPVSLELGAQLQSKEPELKAKMKLDGTVSLEEAAKRILIKGLNLQVDATSPLFKQGAMSLNLAADVGLTMDGQSLTVDGLTVTSDALKLTGNLKGSNLAEKPAFSGSLNLAELNLREWLASQGLAVPETADPEVLTRVGASLELATKGDVTQLNKLVIGLDDTKINGSASLKGAAIGFALDVDTINLDRYLPPVKETPKATGETAGAGRKATGDEPLLPIEMLRSLNLNGTLKIGQMIINKLTAKQVEVTLKASKGKINLDQKIGAFYQGSFSGRVDLDVAGKTPLMRVENQAKDIQAGPLLKDLIAKDKFDGKGNFQAKLQTNGNSVNAIKRGLNGDLSFRFEDGSVKGFNLAQMIREGKAKLKGEKLPASDTPAQTDFSEMSGSAVIKQGIVNNQDLLAKSPYLRVTGAGQVNLVAETLDYIVKTVIVSTAAGQGGEGLEELQGVPIPVKLTGPYAAPKYSIDWAQVATGSQKAKLEEKKAEVKQQLDEKKEETKKKLEDKLKSKLKGLFN</sequence>
<keyword evidence="2" id="KW-1133">Transmembrane helix</keyword>
<protein>
    <submittedName>
        <fullName evidence="4">AsmA family protein</fullName>
    </submittedName>
</protein>
<accession>A0A558DG26</accession>
<feature type="transmembrane region" description="Helical" evidence="2">
    <location>
        <begin position="7"/>
        <end position="30"/>
    </location>
</feature>
<dbReference type="InterPro" id="IPR007844">
    <property type="entry name" value="AsmA"/>
</dbReference>
<evidence type="ECO:0000256" key="1">
    <source>
        <dbReference type="SAM" id="Coils"/>
    </source>
</evidence>
<keyword evidence="2" id="KW-0472">Membrane</keyword>
<organism evidence="4 5">
    <name type="scientific">Sedimenticola thiotaurini</name>
    <dbReference type="NCBI Taxonomy" id="1543721"/>
    <lineage>
        <taxon>Bacteria</taxon>
        <taxon>Pseudomonadati</taxon>
        <taxon>Pseudomonadota</taxon>
        <taxon>Gammaproteobacteria</taxon>
        <taxon>Chromatiales</taxon>
        <taxon>Sedimenticolaceae</taxon>
        <taxon>Sedimenticola</taxon>
    </lineage>
</organism>
<dbReference type="Proteomes" id="UP000317355">
    <property type="component" value="Unassembled WGS sequence"/>
</dbReference>
<gene>
    <name evidence="4" type="ORF">FHK82_03110</name>
</gene>
<evidence type="ECO:0000313" key="4">
    <source>
        <dbReference type="EMBL" id="TVT59979.1"/>
    </source>
</evidence>
<keyword evidence="2" id="KW-0812">Transmembrane</keyword>